<dbReference type="AlphaFoldDB" id="A0A4V3CWY1"/>
<sequence>MKNVIRVGSIGAVLSLACFGASALEANLGTLSAADKTFGNTFYASTPGFTDYYTFSIGGSGTVSGTTTDGSLLNALLSFDKDVVLTSLILGNTSFGSYYGVDLGIPFNGTTNTFSFSNLSAGSYKLAVTGFVTLGDNRSASYAGTIRTTASVASPAPEPADLALTAMGLAGVGLLLRRSRKAA</sequence>
<dbReference type="Proteomes" id="UP000294593">
    <property type="component" value="Unassembled WGS sequence"/>
</dbReference>
<feature type="signal peptide" evidence="1">
    <location>
        <begin position="1"/>
        <end position="23"/>
    </location>
</feature>
<keyword evidence="3" id="KW-1185">Reference proteome</keyword>
<dbReference type="RefSeq" id="WP_133605751.1">
    <property type="nucleotide sequence ID" value="NZ_SNXW01000001.1"/>
</dbReference>
<dbReference type="OrthoDB" id="9150894at2"/>
<evidence type="ECO:0000313" key="3">
    <source>
        <dbReference type="Proteomes" id="UP000294593"/>
    </source>
</evidence>
<dbReference type="InterPro" id="IPR013424">
    <property type="entry name" value="Ice-binding_C"/>
</dbReference>
<feature type="chain" id="PRO_5020436630" evidence="1">
    <location>
        <begin position="24"/>
        <end position="183"/>
    </location>
</feature>
<reference evidence="2 3" key="1">
    <citation type="submission" date="2019-03" db="EMBL/GenBank/DDBJ databases">
        <title>Genomic Encyclopedia of Type Strains, Phase IV (KMG-IV): sequencing the most valuable type-strain genomes for metagenomic binning, comparative biology and taxonomic classification.</title>
        <authorList>
            <person name="Goeker M."/>
        </authorList>
    </citation>
    <scope>NUCLEOTIDE SEQUENCE [LARGE SCALE GENOMIC DNA]</scope>
    <source>
        <strain evidence="2 3">DSM 11901</strain>
    </source>
</reference>
<dbReference type="PROSITE" id="PS51257">
    <property type="entry name" value="PROKAR_LIPOPROTEIN"/>
    <property type="match status" value="1"/>
</dbReference>
<proteinExistence type="predicted"/>
<dbReference type="EMBL" id="SNXW01000001">
    <property type="protein sequence ID" value="TDP88098.1"/>
    <property type="molecule type" value="Genomic_DNA"/>
</dbReference>
<evidence type="ECO:0000313" key="2">
    <source>
        <dbReference type="EMBL" id="TDP88098.1"/>
    </source>
</evidence>
<dbReference type="NCBIfam" id="NF038126">
    <property type="entry name" value="PEP_CTERM_FxDxF"/>
    <property type="match status" value="1"/>
</dbReference>
<organism evidence="2 3">
    <name type="scientific">Aquabacterium commune</name>
    <dbReference type="NCBI Taxonomy" id="70586"/>
    <lineage>
        <taxon>Bacteria</taxon>
        <taxon>Pseudomonadati</taxon>
        <taxon>Pseudomonadota</taxon>
        <taxon>Betaproteobacteria</taxon>
        <taxon>Burkholderiales</taxon>
        <taxon>Aquabacterium</taxon>
    </lineage>
</organism>
<protein>
    <submittedName>
        <fullName evidence="2">Putative secreted protein with PEP-CTERM sorting signal</fullName>
    </submittedName>
</protein>
<accession>A0A4V3CWY1</accession>
<comment type="caution">
    <text evidence="2">The sequence shown here is derived from an EMBL/GenBank/DDBJ whole genome shotgun (WGS) entry which is preliminary data.</text>
</comment>
<gene>
    <name evidence="2" type="ORF">EV672_101236</name>
</gene>
<evidence type="ECO:0000256" key="1">
    <source>
        <dbReference type="SAM" id="SignalP"/>
    </source>
</evidence>
<keyword evidence="1" id="KW-0732">Signal</keyword>
<dbReference type="NCBIfam" id="TIGR02595">
    <property type="entry name" value="PEP_CTERM"/>
    <property type="match status" value="1"/>
</dbReference>
<name>A0A4V3CWY1_9BURK</name>